<evidence type="ECO:0000313" key="2">
    <source>
        <dbReference type="EMBL" id="KIT17749.1"/>
    </source>
</evidence>
<sequence length="151" mass="16268">MTRFALVLAFLATSAAAFTPDQQARLDGWDAVIREAGAGCTAWEVARAEALIERGLDSYRDPQGYLEFGVMATNIYLQTEVPPDDLQAEALHEVPALRPVAARFADALAAGTTLDDPSLSFVDDAVAACDRQLDAIGERVRWAIDEGISLD</sequence>
<reference evidence="2 3" key="1">
    <citation type="submission" date="2015-02" db="EMBL/GenBank/DDBJ databases">
        <title>Genome Sequence of Jannaschia aquimarina DSM28248, a member of the Roseobacter clade.</title>
        <authorList>
            <person name="Voget S."/>
            <person name="Daniel R."/>
        </authorList>
    </citation>
    <scope>NUCLEOTIDE SEQUENCE [LARGE SCALE GENOMIC DNA]</scope>
    <source>
        <strain evidence="2 3">GSW-M26</strain>
    </source>
</reference>
<dbReference type="Proteomes" id="UP000032232">
    <property type="component" value="Unassembled WGS sequence"/>
</dbReference>
<accession>A0A0D1EJI6</accession>
<dbReference type="PATRIC" id="fig|935700.4.peg.502"/>
<dbReference type="RefSeq" id="WP_043917334.1">
    <property type="nucleotide sequence ID" value="NZ_FZPF01000004.1"/>
</dbReference>
<organism evidence="2 3">
    <name type="scientific">Jannaschia aquimarina</name>
    <dbReference type="NCBI Taxonomy" id="935700"/>
    <lineage>
        <taxon>Bacteria</taxon>
        <taxon>Pseudomonadati</taxon>
        <taxon>Pseudomonadota</taxon>
        <taxon>Alphaproteobacteria</taxon>
        <taxon>Rhodobacterales</taxon>
        <taxon>Roseobacteraceae</taxon>
        <taxon>Jannaschia</taxon>
    </lineage>
</organism>
<name>A0A0D1EJI6_9RHOB</name>
<proteinExistence type="predicted"/>
<protein>
    <submittedName>
        <fullName evidence="2">Uncharacterized protein</fullName>
    </submittedName>
</protein>
<feature type="chain" id="PRO_5002230369" evidence="1">
    <location>
        <begin position="18"/>
        <end position="151"/>
    </location>
</feature>
<dbReference type="STRING" id="935700.jaqu_04720"/>
<feature type="signal peptide" evidence="1">
    <location>
        <begin position="1"/>
        <end position="17"/>
    </location>
</feature>
<keyword evidence="3" id="KW-1185">Reference proteome</keyword>
<evidence type="ECO:0000313" key="3">
    <source>
        <dbReference type="Proteomes" id="UP000032232"/>
    </source>
</evidence>
<evidence type="ECO:0000256" key="1">
    <source>
        <dbReference type="SAM" id="SignalP"/>
    </source>
</evidence>
<gene>
    <name evidence="2" type="ORF">jaqu_04720</name>
</gene>
<keyword evidence="1" id="KW-0732">Signal</keyword>
<dbReference type="EMBL" id="JYFE01000015">
    <property type="protein sequence ID" value="KIT17749.1"/>
    <property type="molecule type" value="Genomic_DNA"/>
</dbReference>
<comment type="caution">
    <text evidence="2">The sequence shown here is derived from an EMBL/GenBank/DDBJ whole genome shotgun (WGS) entry which is preliminary data.</text>
</comment>
<dbReference type="AlphaFoldDB" id="A0A0D1EJI6"/>